<keyword evidence="3" id="KW-1185">Reference proteome</keyword>
<evidence type="ECO:0000313" key="3">
    <source>
        <dbReference type="Proteomes" id="UP000275078"/>
    </source>
</evidence>
<dbReference type="Pfam" id="PF08719">
    <property type="entry name" value="NADAR"/>
    <property type="match status" value="1"/>
</dbReference>
<dbReference type="InterPro" id="IPR037238">
    <property type="entry name" value="YbiA-like_sf"/>
</dbReference>
<sequence length="197" mass="22614">MTDLQQPDHQQNDTSPVYFWKTNPANPGYLSQWYPSPFTDPTHPTATFANAEQYMMFSKAALFAPDSPITKQILSTTDPRKLKSLGRKVHNFREVVWDEHKYAIVRRGNWLKFTQNEQLKEWLLETGEREVVEASPLDRVWGIGFAEDRAGSVSRELWGENLLGKAVMEVRSAVREGREIAEVVFSEVEKEVEGKLS</sequence>
<dbReference type="EMBL" id="ML119706">
    <property type="protein sequence ID" value="RPA78861.1"/>
    <property type="molecule type" value="Genomic_DNA"/>
</dbReference>
<organism evidence="2 3">
    <name type="scientific">Ascobolus immersus RN42</name>
    <dbReference type="NCBI Taxonomy" id="1160509"/>
    <lineage>
        <taxon>Eukaryota</taxon>
        <taxon>Fungi</taxon>
        <taxon>Dikarya</taxon>
        <taxon>Ascomycota</taxon>
        <taxon>Pezizomycotina</taxon>
        <taxon>Pezizomycetes</taxon>
        <taxon>Pezizales</taxon>
        <taxon>Ascobolaceae</taxon>
        <taxon>Ascobolus</taxon>
    </lineage>
</organism>
<dbReference type="NCBIfam" id="TIGR02464">
    <property type="entry name" value="ribofla_fusion"/>
    <property type="match status" value="1"/>
</dbReference>
<evidence type="ECO:0000313" key="2">
    <source>
        <dbReference type="EMBL" id="RPA78861.1"/>
    </source>
</evidence>
<proteinExistence type="predicted"/>
<dbReference type="CDD" id="cd15457">
    <property type="entry name" value="NADAR"/>
    <property type="match status" value="1"/>
</dbReference>
<dbReference type="Gene3D" id="1.10.357.40">
    <property type="entry name" value="YbiA-like"/>
    <property type="match status" value="1"/>
</dbReference>
<feature type="domain" description="NADAR" evidence="1">
    <location>
        <begin position="18"/>
        <end position="174"/>
    </location>
</feature>
<dbReference type="STRING" id="1160509.A0A3N4I3V8"/>
<accession>A0A3N4I3V8</accession>
<gene>
    <name evidence="2" type="ORF">BJ508DRAFT_416334</name>
</gene>
<evidence type="ECO:0000259" key="1">
    <source>
        <dbReference type="Pfam" id="PF08719"/>
    </source>
</evidence>
<dbReference type="InterPro" id="IPR012816">
    <property type="entry name" value="NADAR"/>
</dbReference>
<dbReference type="Proteomes" id="UP000275078">
    <property type="component" value="Unassembled WGS sequence"/>
</dbReference>
<reference evidence="2 3" key="1">
    <citation type="journal article" date="2018" name="Nat. Ecol. Evol.">
        <title>Pezizomycetes genomes reveal the molecular basis of ectomycorrhizal truffle lifestyle.</title>
        <authorList>
            <person name="Murat C."/>
            <person name="Payen T."/>
            <person name="Noel B."/>
            <person name="Kuo A."/>
            <person name="Morin E."/>
            <person name="Chen J."/>
            <person name="Kohler A."/>
            <person name="Krizsan K."/>
            <person name="Balestrini R."/>
            <person name="Da Silva C."/>
            <person name="Montanini B."/>
            <person name="Hainaut M."/>
            <person name="Levati E."/>
            <person name="Barry K.W."/>
            <person name="Belfiori B."/>
            <person name="Cichocki N."/>
            <person name="Clum A."/>
            <person name="Dockter R.B."/>
            <person name="Fauchery L."/>
            <person name="Guy J."/>
            <person name="Iotti M."/>
            <person name="Le Tacon F."/>
            <person name="Lindquist E.A."/>
            <person name="Lipzen A."/>
            <person name="Malagnac F."/>
            <person name="Mello A."/>
            <person name="Molinier V."/>
            <person name="Miyauchi S."/>
            <person name="Poulain J."/>
            <person name="Riccioni C."/>
            <person name="Rubini A."/>
            <person name="Sitrit Y."/>
            <person name="Splivallo R."/>
            <person name="Traeger S."/>
            <person name="Wang M."/>
            <person name="Zifcakova L."/>
            <person name="Wipf D."/>
            <person name="Zambonelli A."/>
            <person name="Paolocci F."/>
            <person name="Nowrousian M."/>
            <person name="Ottonello S."/>
            <person name="Baldrian P."/>
            <person name="Spatafora J.W."/>
            <person name="Henrissat B."/>
            <person name="Nagy L.G."/>
            <person name="Aury J.M."/>
            <person name="Wincker P."/>
            <person name="Grigoriev I.V."/>
            <person name="Bonfante P."/>
            <person name="Martin F.M."/>
        </authorList>
    </citation>
    <scope>NUCLEOTIDE SEQUENCE [LARGE SCALE GENOMIC DNA]</scope>
    <source>
        <strain evidence="2 3">RN42</strain>
    </source>
</reference>
<name>A0A3N4I3V8_ASCIM</name>
<dbReference type="SUPFAM" id="SSF143990">
    <property type="entry name" value="YbiA-like"/>
    <property type="match status" value="1"/>
</dbReference>
<protein>
    <submittedName>
        <fullName evidence="2">DUF1768-domain-containing protein</fullName>
    </submittedName>
</protein>
<dbReference type="AlphaFoldDB" id="A0A3N4I3V8"/>
<dbReference type="OrthoDB" id="206452at2759"/>